<proteinExistence type="predicted"/>
<sequence>MVGSLHQVNSSIADLRFDATRGIIEWEEPVGSSRPYEITVVSSSLSGQ</sequence>
<evidence type="ECO:0000313" key="1">
    <source>
        <dbReference type="EMBL" id="VDL68782.1"/>
    </source>
</evidence>
<keyword evidence="2" id="KW-1185">Reference proteome</keyword>
<gene>
    <name evidence="1" type="ORF">NBR_LOCUS5193</name>
</gene>
<evidence type="ECO:0000313" key="3">
    <source>
        <dbReference type="WBParaSite" id="NBR_0000519201-mRNA-1"/>
    </source>
</evidence>
<organism evidence="3">
    <name type="scientific">Nippostrongylus brasiliensis</name>
    <name type="common">Rat hookworm</name>
    <dbReference type="NCBI Taxonomy" id="27835"/>
    <lineage>
        <taxon>Eukaryota</taxon>
        <taxon>Metazoa</taxon>
        <taxon>Ecdysozoa</taxon>
        <taxon>Nematoda</taxon>
        <taxon>Chromadorea</taxon>
        <taxon>Rhabditida</taxon>
        <taxon>Rhabditina</taxon>
        <taxon>Rhabditomorpha</taxon>
        <taxon>Strongyloidea</taxon>
        <taxon>Heligmosomidae</taxon>
        <taxon>Nippostrongylus</taxon>
    </lineage>
</organism>
<dbReference type="Proteomes" id="UP000271162">
    <property type="component" value="Unassembled WGS sequence"/>
</dbReference>
<evidence type="ECO:0000313" key="2">
    <source>
        <dbReference type="Proteomes" id="UP000271162"/>
    </source>
</evidence>
<protein>
    <submittedName>
        <fullName evidence="3">Fibronectin type-III domain-containing protein</fullName>
    </submittedName>
</protein>
<dbReference type="AlphaFoldDB" id="A0A0N4XRP0"/>
<dbReference type="STRING" id="27835.A0A0N4XRP0"/>
<accession>A0A0N4XRP0</accession>
<dbReference type="EMBL" id="UYSL01011753">
    <property type="protein sequence ID" value="VDL68782.1"/>
    <property type="molecule type" value="Genomic_DNA"/>
</dbReference>
<reference evidence="3" key="1">
    <citation type="submission" date="2017-02" db="UniProtKB">
        <authorList>
            <consortium name="WormBaseParasite"/>
        </authorList>
    </citation>
    <scope>IDENTIFICATION</scope>
</reference>
<name>A0A0N4XRP0_NIPBR</name>
<dbReference type="WBParaSite" id="NBR_0000519201-mRNA-1">
    <property type="protein sequence ID" value="NBR_0000519201-mRNA-1"/>
    <property type="gene ID" value="NBR_0000519201"/>
</dbReference>
<reference evidence="1 2" key="2">
    <citation type="submission" date="2018-11" db="EMBL/GenBank/DDBJ databases">
        <authorList>
            <consortium name="Pathogen Informatics"/>
        </authorList>
    </citation>
    <scope>NUCLEOTIDE SEQUENCE [LARGE SCALE GENOMIC DNA]</scope>
</reference>